<evidence type="ECO:0000259" key="1">
    <source>
        <dbReference type="SMART" id="SM00460"/>
    </source>
</evidence>
<name>A0A812AL55_ACAPH</name>
<dbReference type="InterPro" id="IPR056564">
    <property type="entry name" value="Ig-like_KY"/>
</dbReference>
<reference evidence="2" key="1">
    <citation type="submission" date="2021-01" db="EMBL/GenBank/DDBJ databases">
        <authorList>
            <person name="Li R."/>
            <person name="Bekaert M."/>
        </authorList>
    </citation>
    <scope>NUCLEOTIDE SEQUENCE</scope>
    <source>
        <strain evidence="2">Farmed</strain>
    </source>
</reference>
<dbReference type="Proteomes" id="UP000597762">
    <property type="component" value="Unassembled WGS sequence"/>
</dbReference>
<evidence type="ECO:0000313" key="2">
    <source>
        <dbReference type="EMBL" id="CAE1137522.1"/>
    </source>
</evidence>
<protein>
    <submittedName>
        <fullName evidence="2">Hillarin</fullName>
    </submittedName>
</protein>
<accession>A0A812AL55</accession>
<dbReference type="AlphaFoldDB" id="A0A812AL55"/>
<organism evidence="2 3">
    <name type="scientific">Acanthosepion pharaonis</name>
    <name type="common">Pharaoh cuttlefish</name>
    <name type="synonym">Sepia pharaonis</name>
    <dbReference type="NCBI Taxonomy" id="158019"/>
    <lineage>
        <taxon>Eukaryota</taxon>
        <taxon>Metazoa</taxon>
        <taxon>Spiralia</taxon>
        <taxon>Lophotrochozoa</taxon>
        <taxon>Mollusca</taxon>
        <taxon>Cephalopoda</taxon>
        <taxon>Coleoidea</taxon>
        <taxon>Decapodiformes</taxon>
        <taxon>Sepiida</taxon>
        <taxon>Sepiina</taxon>
        <taxon>Sepiidae</taxon>
        <taxon>Acanthosepion</taxon>
    </lineage>
</organism>
<keyword evidence="3" id="KW-1185">Reference proteome</keyword>
<feature type="domain" description="Transglutaminase-like" evidence="1">
    <location>
        <begin position="33"/>
        <end position="101"/>
    </location>
</feature>
<dbReference type="PANTHER" id="PTHR47020">
    <property type="entry name" value="HILLARIN"/>
    <property type="match status" value="1"/>
</dbReference>
<dbReference type="InterPro" id="IPR002931">
    <property type="entry name" value="Transglutaminase-like"/>
</dbReference>
<comment type="caution">
    <text evidence="2">The sequence shown here is derived from an EMBL/GenBank/DDBJ whole genome shotgun (WGS) entry which is preliminary data.</text>
</comment>
<dbReference type="InterPro" id="IPR053041">
    <property type="entry name" value="Transglut-like_Superfamily_Mod"/>
</dbReference>
<dbReference type="SUPFAM" id="SSF54001">
    <property type="entry name" value="Cysteine proteinases"/>
    <property type="match status" value="1"/>
</dbReference>
<dbReference type="Pfam" id="PF23265">
    <property type="entry name" value="Ig-like_KY"/>
    <property type="match status" value="1"/>
</dbReference>
<gene>
    <name evidence="2" type="ORF">SPHA_94</name>
</gene>
<dbReference type="InterPro" id="IPR038765">
    <property type="entry name" value="Papain-like_cys_pep_sf"/>
</dbReference>
<dbReference type="OrthoDB" id="6129702at2759"/>
<evidence type="ECO:0000313" key="3">
    <source>
        <dbReference type="Proteomes" id="UP000597762"/>
    </source>
</evidence>
<proteinExistence type="predicted"/>
<dbReference type="PANTHER" id="PTHR47020:SF1">
    <property type="entry name" value="HILLARIN"/>
    <property type="match status" value="1"/>
</dbReference>
<dbReference type="SMART" id="SM00460">
    <property type="entry name" value="TGc"/>
    <property type="match status" value="1"/>
</dbReference>
<dbReference type="EMBL" id="CAHIKZ030000001">
    <property type="protein sequence ID" value="CAE1137522.1"/>
    <property type="molecule type" value="Genomic_DNA"/>
</dbReference>
<sequence>MISRSIYRWITVMDLNVMNFKEIVDEDTPHGLLRGIKLGTETYHVLFMRLCSYAGLQCVEIKGHSKSVGYEPGMKINPESFQNTWNAVYIDGDWRLVQCNWGARHLVLNKDKSPEKVNKRDQIRYQYDEHYFLTDPDQFIQEFWPHNSEWQLIEKPITLGEFEAMPFVRSVFFHYQMTFERVFKSELETNAKGGVDIKIRVPEKLENSLLFFYQLRLADKDRRHETTYKGDSLERFVFQTMFDNVVIFNIHVPTPGNYYFEIFANKIDELTKLTNEANTPIRLKCASKFKITCKQMSGKMHPLPNCASGEWGPKKALRHFGIEQIYPDNMDSHAAEHLKGGLLDIYDRTEIHLNVSRPLTFVAKLRMNKVEDSILEPYLSMVNDHDKISIFITLPQAGQYGIDLYARTKDSPETAPISHCSVTYPILLRPFHRTRKKTCGDRRNIFMTSNYRRSPITNRRSVQEV</sequence>